<feature type="transmembrane region" description="Helical" evidence="1">
    <location>
        <begin position="12"/>
        <end position="30"/>
    </location>
</feature>
<keyword evidence="1" id="KW-0472">Membrane</keyword>
<dbReference type="AlphaFoldDB" id="A0A1S7LE58"/>
<evidence type="ECO:0000313" key="2">
    <source>
        <dbReference type="EMBL" id="CRH04251.1"/>
    </source>
</evidence>
<keyword evidence="1" id="KW-1133">Transmembrane helix</keyword>
<keyword evidence="1" id="KW-0812">Transmembrane</keyword>
<reference evidence="2" key="1">
    <citation type="submission" date="2015-04" db="EMBL/GenBank/DDBJ databases">
        <authorList>
            <person name="Syromyatnikov M.Y."/>
            <person name="Popov V.N."/>
        </authorList>
    </citation>
    <scope>NUCLEOTIDE SEQUENCE</scope>
    <source>
        <strain evidence="2">MO-1</strain>
    </source>
</reference>
<accession>A0A1S7LE58</accession>
<organism evidence="2">
    <name type="scientific">Magnetococcus massalia (strain MO-1)</name>
    <dbReference type="NCBI Taxonomy" id="451514"/>
    <lineage>
        <taxon>Bacteria</taxon>
        <taxon>Pseudomonadati</taxon>
        <taxon>Pseudomonadota</taxon>
        <taxon>Magnetococcia</taxon>
        <taxon>Magnetococcales</taxon>
        <taxon>Magnetococcaceae</taxon>
        <taxon>Magnetococcus</taxon>
    </lineage>
</organism>
<evidence type="ECO:0000256" key="1">
    <source>
        <dbReference type="SAM" id="Phobius"/>
    </source>
</evidence>
<protein>
    <submittedName>
        <fullName evidence="2">Uncharacterized protein</fullName>
    </submittedName>
</protein>
<gene>
    <name evidence="2" type="ORF">MAGMO_0035</name>
</gene>
<dbReference type="EMBL" id="LO017727">
    <property type="protein sequence ID" value="CRH04251.1"/>
    <property type="molecule type" value="Genomic_DNA"/>
</dbReference>
<proteinExistence type="predicted"/>
<sequence length="224" mass="26256">MEVLKMGFSELFSIVGSMFSIIGLGFIQLFKKMLGSKEKYLLEEKSSALFFSTLGEKDPLVGQWRVNSWTFMRKINKKEVHFVVSGTLSILFKLHDIDKWQGRMYLTYRRDVQGTRRTFIFFAKVIERIQGYYFDGVYDVEIIRDDFQGKGEVSVFSGTSCMIYRNPPVENQYRFRGSFTELKLNEGTNELKGFFVNTPAELSQSKPHEISFFQRKRWHEVHGI</sequence>
<name>A0A1S7LE58_MAGMO</name>